<evidence type="ECO:0000259" key="3">
    <source>
        <dbReference type="Pfam" id="PF24883"/>
    </source>
</evidence>
<dbReference type="Pfam" id="PF24809">
    <property type="entry name" value="DUF7708"/>
    <property type="match status" value="1"/>
</dbReference>
<feature type="domain" description="Nephrocystin 3-like N-terminal" evidence="3">
    <location>
        <begin position="286"/>
        <end position="459"/>
    </location>
</feature>
<gene>
    <name evidence="4" type="ORF">K505DRAFT_415804</name>
</gene>
<reference evidence="4" key="1">
    <citation type="journal article" date="2020" name="Stud. Mycol.">
        <title>101 Dothideomycetes genomes: a test case for predicting lifestyles and emergence of pathogens.</title>
        <authorList>
            <person name="Haridas S."/>
            <person name="Albert R."/>
            <person name="Binder M."/>
            <person name="Bloem J."/>
            <person name="Labutti K."/>
            <person name="Salamov A."/>
            <person name="Andreopoulos B."/>
            <person name="Baker S."/>
            <person name="Barry K."/>
            <person name="Bills G."/>
            <person name="Bluhm B."/>
            <person name="Cannon C."/>
            <person name="Castanera R."/>
            <person name="Culley D."/>
            <person name="Daum C."/>
            <person name="Ezra D."/>
            <person name="Gonzalez J."/>
            <person name="Henrissat B."/>
            <person name="Kuo A."/>
            <person name="Liang C."/>
            <person name="Lipzen A."/>
            <person name="Lutzoni F."/>
            <person name="Magnuson J."/>
            <person name="Mondo S."/>
            <person name="Nolan M."/>
            <person name="Ohm R."/>
            <person name="Pangilinan J."/>
            <person name="Park H.-J."/>
            <person name="Ramirez L."/>
            <person name="Alfaro M."/>
            <person name="Sun H."/>
            <person name="Tritt A."/>
            <person name="Yoshinaga Y."/>
            <person name="Zwiers L.-H."/>
            <person name="Turgeon B."/>
            <person name="Goodwin S."/>
            <person name="Spatafora J."/>
            <person name="Crous P."/>
            <person name="Grigoriev I."/>
        </authorList>
    </citation>
    <scope>NUCLEOTIDE SEQUENCE</scope>
    <source>
        <strain evidence="4">CBS 109.77</strain>
    </source>
</reference>
<dbReference type="PANTHER" id="PTHR10039">
    <property type="entry name" value="AMELOGENIN"/>
    <property type="match status" value="1"/>
</dbReference>
<evidence type="ECO:0000259" key="2">
    <source>
        <dbReference type="Pfam" id="PF24809"/>
    </source>
</evidence>
<dbReference type="Gene3D" id="3.40.50.300">
    <property type="entry name" value="P-loop containing nucleotide triphosphate hydrolases"/>
    <property type="match status" value="1"/>
</dbReference>
<dbReference type="Proteomes" id="UP000799757">
    <property type="component" value="Unassembled WGS sequence"/>
</dbReference>
<dbReference type="Pfam" id="PF23397">
    <property type="entry name" value="DUF7104"/>
    <property type="match status" value="7"/>
</dbReference>
<dbReference type="InterPro" id="IPR055530">
    <property type="entry name" value="DUF7104"/>
</dbReference>
<dbReference type="EMBL" id="MU001832">
    <property type="protein sequence ID" value="KAF2796410.1"/>
    <property type="molecule type" value="Genomic_DNA"/>
</dbReference>
<dbReference type="InterPro" id="IPR056884">
    <property type="entry name" value="NPHP3-like_N"/>
</dbReference>
<dbReference type="AlphaFoldDB" id="A0A6A6XIR5"/>
<dbReference type="SUPFAM" id="SSF48403">
    <property type="entry name" value="Ankyrin repeat"/>
    <property type="match status" value="1"/>
</dbReference>
<proteinExistence type="predicted"/>
<protein>
    <recommendedName>
        <fullName evidence="6">NACHT domain-containing protein</fullName>
    </recommendedName>
</protein>
<sequence length="1048" mass="117240">MAASVPQRSANDLWADAAKQLSDDDKQHINFSRSDKRNILAELHADAEKLRQRSVESRWKYTRKSGETVIIRDVFEKIVRWVDTFKQIGDVAVQYDPAHAALPWAGIRFLLQVTVNDSHRLALLIEGLARIAELICRYAVTEALYVEGASKPDEGLERAIVKLYASILIYLSKARQYFEQGTAKRIIKSAVPVETPLDSGLDGIHIAEQNVNQWLGLANRDDSVRNHKELIRLLTSMDEPLRRMDDNLKNIQDDLQASRRSEIVRWLSPEPYKQHHKQAMQGVLPGTGRWLLSDPDFKKWKDESASSILWLHGTQGSGKSKLISIVIEDALKSFKDGNNPPPVFFYCSRNPAEPTRSDPKAILASLARQLSSLEPGKPLLQPSINLYSKEEAEGFASGHLQVEESCGLIMQLIGLYPQTTVIIDAMDECDPTTRLDLLRALERILQQSPSLVKVFVSSRDDQDIALELSGYPNLVINSQRNSDDIAQFVKAEVERLIQAKKLLRYSANQTEMKNMIIDKVIEGATGMFRWASMQLQYLCSFRLDKDIQDSLGQLPPDLHTLYSEIYDVLSKTSGELEAMVFKNVLHWLLCAKRALQADEFLAIVSIDTKRGNSTGPIYKDFVLDICNNFVIFDSQLGIFRFAHLSVQEFLEKRPEYDRLATNRLIAEVCLWSVLPTPGDLAIEKLFLGLGWCANPEPTRSELLRRYADIYWPIHCKSAGSERKSGTLRRLLQHILCNDEATSSLVRWGHRLQKHSKENVDWKVQRQLDDTMTTPESVSSLGLFLCCIFDFEEYIEDILGGKTPVLHCFNIHGRSCLQIAARNGSCATLDRLIAKLGPETKLPAEVVEAAAENRDNGKEMMALLLDRRGADIVITEEVVKAAADNFVNGNEVIALLLDQQGADVVVTKEMVVKIVRNFNQNVVALLLDWQGADVVITEEVVKAAAGNHHNGKEVMSLLLDQRGADVVVTEEVVKAAAGNFYNGKEVMLLLLNQRGADVVITEGVVEAAADNPINGKEVMLLLLDRRGADVVITEEVVEAAAGNPVNGKE</sequence>
<feature type="non-terminal residue" evidence="4">
    <location>
        <position position="1048"/>
    </location>
</feature>
<dbReference type="SUPFAM" id="SSF52540">
    <property type="entry name" value="P-loop containing nucleoside triphosphate hydrolases"/>
    <property type="match status" value="1"/>
</dbReference>
<evidence type="ECO:0000313" key="4">
    <source>
        <dbReference type="EMBL" id="KAF2796410.1"/>
    </source>
</evidence>
<dbReference type="Gene3D" id="1.20.5.340">
    <property type="match status" value="3"/>
</dbReference>
<organism evidence="4 5">
    <name type="scientific">Melanomma pulvis-pyrius CBS 109.77</name>
    <dbReference type="NCBI Taxonomy" id="1314802"/>
    <lineage>
        <taxon>Eukaryota</taxon>
        <taxon>Fungi</taxon>
        <taxon>Dikarya</taxon>
        <taxon>Ascomycota</taxon>
        <taxon>Pezizomycotina</taxon>
        <taxon>Dothideomycetes</taxon>
        <taxon>Pleosporomycetidae</taxon>
        <taxon>Pleosporales</taxon>
        <taxon>Melanommataceae</taxon>
        <taxon>Melanomma</taxon>
    </lineage>
</organism>
<dbReference type="InterPro" id="IPR036770">
    <property type="entry name" value="Ankyrin_rpt-contain_sf"/>
</dbReference>
<dbReference type="Pfam" id="PF24883">
    <property type="entry name" value="NPHP3_N"/>
    <property type="match status" value="1"/>
</dbReference>
<accession>A0A6A6XIR5</accession>
<evidence type="ECO:0000256" key="1">
    <source>
        <dbReference type="ARBA" id="ARBA00022737"/>
    </source>
</evidence>
<keyword evidence="5" id="KW-1185">Reference proteome</keyword>
<dbReference type="InterPro" id="IPR027417">
    <property type="entry name" value="P-loop_NTPase"/>
</dbReference>
<feature type="domain" description="DUF7708" evidence="2">
    <location>
        <begin position="75"/>
        <end position="214"/>
    </location>
</feature>
<evidence type="ECO:0008006" key="6">
    <source>
        <dbReference type="Google" id="ProtNLM"/>
    </source>
</evidence>
<name>A0A6A6XIR5_9PLEO</name>
<dbReference type="OrthoDB" id="7464126at2759"/>
<keyword evidence="1" id="KW-0677">Repeat</keyword>
<dbReference type="InterPro" id="IPR056125">
    <property type="entry name" value="DUF7708"/>
</dbReference>
<evidence type="ECO:0000313" key="5">
    <source>
        <dbReference type="Proteomes" id="UP000799757"/>
    </source>
</evidence>
<dbReference type="PANTHER" id="PTHR10039:SF16">
    <property type="entry name" value="GPI INOSITOL-DEACYLASE"/>
    <property type="match status" value="1"/>
</dbReference>